<gene>
    <name evidence="4" type="ORF">DFR58_11289</name>
</gene>
<dbReference type="AlphaFoldDB" id="A0A369B6E7"/>
<sequence length="408" mass="45954">MKLGGNSEDMRKKNRCTVLQILLRNDSISRADLARQTGLNKATITNIINDFTQIGIVRDAGSVIASNGRKTAGIRLDMLDVVTLVIRINRYEISFAFCNIHGDISDLRKENFANDDGIDTILELLRKNTQYLLDNRKEKKVMGISIAILGWLFRYDGHIIAKTDGFPELSKVDFREKMSKMFPDYHIMLDHDANLSALTEWNAYTKNSETAAGSMLSIIGGIGFGAGIIINGELFHGSNGVAGEVGHMGINFNAVNYSPNSSSQYRGTFEEYASPRALQNNILDRLMDFPETSLNDKSGLDDIYEAYEQEDELAVWAMNRMSRLLAYGLTGLIFIINPEVIVLGDRIIHSERFLAKLRYHLQEFLPSVLYDRLDLRISEFNESGILIGASIAMTKYYLETFKIIDFII</sequence>
<comment type="function">
    <text evidence="1">Transcriptional repressor of xylose-utilizing enzymes.</text>
</comment>
<protein>
    <submittedName>
        <fullName evidence="4">Putative NBD/HSP70 family sugar kinase</fullName>
    </submittedName>
</protein>
<dbReference type="Pfam" id="PF13412">
    <property type="entry name" value="HTH_24"/>
    <property type="match status" value="1"/>
</dbReference>
<keyword evidence="3" id="KW-0119">Carbohydrate metabolism</keyword>
<dbReference type="RefSeq" id="WP_114298032.1">
    <property type="nucleotide sequence ID" value="NZ_QPJT01000012.1"/>
</dbReference>
<dbReference type="InterPro" id="IPR000600">
    <property type="entry name" value="ROK"/>
</dbReference>
<evidence type="ECO:0000256" key="3">
    <source>
        <dbReference type="ARBA" id="ARBA00022629"/>
    </source>
</evidence>
<dbReference type="GO" id="GO:0042732">
    <property type="term" value="P:D-xylose metabolic process"/>
    <property type="evidence" value="ECO:0007669"/>
    <property type="project" value="UniProtKB-KW"/>
</dbReference>
<comment type="caution">
    <text evidence="4">The sequence shown here is derived from an EMBL/GenBank/DDBJ whole genome shotgun (WGS) entry which is preliminary data.</text>
</comment>
<dbReference type="EMBL" id="QPJT01000012">
    <property type="protein sequence ID" value="RCX16107.1"/>
    <property type="molecule type" value="Genomic_DNA"/>
</dbReference>
<dbReference type="Gene3D" id="3.30.420.40">
    <property type="match status" value="2"/>
</dbReference>
<keyword evidence="3" id="KW-0859">Xylose metabolism</keyword>
<dbReference type="Pfam" id="PF00480">
    <property type="entry name" value="ROK"/>
    <property type="match status" value="1"/>
</dbReference>
<keyword evidence="4" id="KW-0808">Transferase</keyword>
<dbReference type="Gene3D" id="1.10.10.10">
    <property type="entry name" value="Winged helix-like DNA-binding domain superfamily/Winged helix DNA-binding domain"/>
    <property type="match status" value="1"/>
</dbReference>
<name>A0A369B6E7_9FIRM</name>
<dbReference type="SUPFAM" id="SSF53067">
    <property type="entry name" value="Actin-like ATPase domain"/>
    <property type="match status" value="2"/>
</dbReference>
<keyword evidence="4" id="KW-0418">Kinase</keyword>
<comment type="similarity">
    <text evidence="2">Belongs to the ROK (NagC/XylR) family.</text>
</comment>
<dbReference type="GO" id="GO:0016301">
    <property type="term" value="F:kinase activity"/>
    <property type="evidence" value="ECO:0007669"/>
    <property type="project" value="UniProtKB-KW"/>
</dbReference>
<dbReference type="PANTHER" id="PTHR18964">
    <property type="entry name" value="ROK (REPRESSOR, ORF, KINASE) FAMILY"/>
    <property type="match status" value="1"/>
</dbReference>
<accession>A0A369B6E7</accession>
<evidence type="ECO:0000313" key="5">
    <source>
        <dbReference type="Proteomes" id="UP000253034"/>
    </source>
</evidence>
<dbReference type="Proteomes" id="UP000253034">
    <property type="component" value="Unassembled WGS sequence"/>
</dbReference>
<dbReference type="OrthoDB" id="9796533at2"/>
<dbReference type="InterPro" id="IPR036390">
    <property type="entry name" value="WH_DNA-bd_sf"/>
</dbReference>
<dbReference type="InterPro" id="IPR043129">
    <property type="entry name" value="ATPase_NBD"/>
</dbReference>
<dbReference type="InterPro" id="IPR036388">
    <property type="entry name" value="WH-like_DNA-bd_sf"/>
</dbReference>
<organism evidence="4 5">
    <name type="scientific">Anaerobacterium chartisolvens</name>
    <dbReference type="NCBI Taxonomy" id="1297424"/>
    <lineage>
        <taxon>Bacteria</taxon>
        <taxon>Bacillati</taxon>
        <taxon>Bacillota</taxon>
        <taxon>Clostridia</taxon>
        <taxon>Eubacteriales</taxon>
        <taxon>Oscillospiraceae</taxon>
        <taxon>Anaerobacterium</taxon>
    </lineage>
</organism>
<evidence type="ECO:0000256" key="2">
    <source>
        <dbReference type="ARBA" id="ARBA00006479"/>
    </source>
</evidence>
<keyword evidence="5" id="KW-1185">Reference proteome</keyword>
<reference evidence="4 5" key="1">
    <citation type="submission" date="2018-07" db="EMBL/GenBank/DDBJ databases">
        <title>Genomic Encyclopedia of Type Strains, Phase IV (KMG-IV): sequencing the most valuable type-strain genomes for metagenomic binning, comparative biology and taxonomic classification.</title>
        <authorList>
            <person name="Goeker M."/>
        </authorList>
    </citation>
    <scope>NUCLEOTIDE SEQUENCE [LARGE SCALE GENOMIC DNA]</scope>
    <source>
        <strain evidence="4 5">DSM 27016</strain>
    </source>
</reference>
<evidence type="ECO:0000313" key="4">
    <source>
        <dbReference type="EMBL" id="RCX16107.1"/>
    </source>
</evidence>
<dbReference type="SUPFAM" id="SSF46785">
    <property type="entry name" value="Winged helix' DNA-binding domain"/>
    <property type="match status" value="1"/>
</dbReference>
<dbReference type="PANTHER" id="PTHR18964:SF149">
    <property type="entry name" value="BIFUNCTIONAL UDP-N-ACETYLGLUCOSAMINE 2-EPIMERASE_N-ACETYLMANNOSAMINE KINASE"/>
    <property type="match status" value="1"/>
</dbReference>
<evidence type="ECO:0000256" key="1">
    <source>
        <dbReference type="ARBA" id="ARBA00002486"/>
    </source>
</evidence>
<proteinExistence type="inferred from homology"/>